<evidence type="ECO:0000256" key="3">
    <source>
        <dbReference type="ARBA" id="ARBA00010264"/>
    </source>
</evidence>
<dbReference type="Pfam" id="PF03070">
    <property type="entry name" value="TENA_THI-4"/>
    <property type="match status" value="1"/>
</dbReference>
<accession>A0A0R1P0K0</accession>
<evidence type="ECO:0000256" key="6">
    <source>
        <dbReference type="ARBA" id="ARBA00013647"/>
    </source>
</evidence>
<comment type="similarity">
    <text evidence="3">Belongs to the TenA family.</text>
</comment>
<evidence type="ECO:0000256" key="1">
    <source>
        <dbReference type="ARBA" id="ARBA00001881"/>
    </source>
</evidence>
<evidence type="ECO:0000256" key="2">
    <source>
        <dbReference type="ARBA" id="ARBA00004948"/>
    </source>
</evidence>
<dbReference type="GO" id="GO:0009228">
    <property type="term" value="P:thiamine biosynthetic process"/>
    <property type="evidence" value="ECO:0007669"/>
    <property type="project" value="UniProtKB-KW"/>
</dbReference>
<sequence length="169" mass="20193">MFNHLQRQVMDQLSAVYSIPNDLFVMDDSQLEIKEREKYFQEMKVSTHEYRETPLAPTTYDYLNHLRQSIAVSSEVGLASLLPCPWLYNELAEYWRYQQSPQPMYNRFFQTYAEVAASGEKQRMMSALNTVADSVNKEIRQQMRQAFVRSSFYELHFWQMAMEEEGWQQ</sequence>
<evidence type="ECO:0000313" key="10">
    <source>
        <dbReference type="EMBL" id="KRL26014.1"/>
    </source>
</evidence>
<comment type="caution">
    <text evidence="10">The sequence shown here is derived from an EMBL/GenBank/DDBJ whole genome shotgun (WGS) entry which is preliminary data.</text>
</comment>
<dbReference type="InterPro" id="IPR004305">
    <property type="entry name" value="Thiaminase-2/PQQC"/>
</dbReference>
<name>A0A0R1P0K0_9LACO</name>
<evidence type="ECO:0000256" key="5">
    <source>
        <dbReference type="ARBA" id="ARBA00012684"/>
    </source>
</evidence>
<evidence type="ECO:0000256" key="4">
    <source>
        <dbReference type="ARBA" id="ARBA00011881"/>
    </source>
</evidence>
<dbReference type="EC" id="3.5.99.2" evidence="5"/>
<dbReference type="Gene3D" id="1.20.910.10">
    <property type="entry name" value="Heme oxygenase-like"/>
    <property type="match status" value="1"/>
</dbReference>
<comment type="subunit">
    <text evidence="4">Homotetramer.</text>
</comment>
<evidence type="ECO:0000256" key="8">
    <source>
        <dbReference type="ARBA" id="ARBA00048337"/>
    </source>
</evidence>
<gene>
    <name evidence="10" type="ORF">FD27_GL001401</name>
</gene>
<dbReference type="SUPFAM" id="SSF48613">
    <property type="entry name" value="Heme oxygenase-like"/>
    <property type="match status" value="1"/>
</dbReference>
<feature type="domain" description="Thiaminase-2/PQQC" evidence="9">
    <location>
        <begin position="27"/>
        <end position="163"/>
    </location>
</feature>
<reference evidence="10 11" key="1">
    <citation type="journal article" date="2015" name="Genome Announc.">
        <title>Expanding the biotechnology potential of lactobacilli through comparative genomics of 213 strains and associated genera.</title>
        <authorList>
            <person name="Sun Z."/>
            <person name="Harris H.M."/>
            <person name="McCann A."/>
            <person name="Guo C."/>
            <person name="Argimon S."/>
            <person name="Zhang W."/>
            <person name="Yang X."/>
            <person name="Jeffery I.B."/>
            <person name="Cooney J.C."/>
            <person name="Kagawa T.F."/>
            <person name="Liu W."/>
            <person name="Song Y."/>
            <person name="Salvetti E."/>
            <person name="Wrobel A."/>
            <person name="Rasinkangas P."/>
            <person name="Parkhill J."/>
            <person name="Rea M.C."/>
            <person name="O'Sullivan O."/>
            <person name="Ritari J."/>
            <person name="Douillard F.P."/>
            <person name="Paul Ross R."/>
            <person name="Yang R."/>
            <person name="Briner A.E."/>
            <person name="Felis G.E."/>
            <person name="de Vos W.M."/>
            <person name="Barrangou R."/>
            <person name="Klaenhammer T.R."/>
            <person name="Caufield P.W."/>
            <person name="Cui Y."/>
            <person name="Zhang H."/>
            <person name="O'Toole P.W."/>
        </authorList>
    </citation>
    <scope>NUCLEOTIDE SEQUENCE [LARGE SCALE GENOMIC DNA]</scope>
    <source>
        <strain evidence="10 11">DSM 13145</strain>
    </source>
</reference>
<comment type="catalytic activity">
    <reaction evidence="8">
        <text>thiamine + H2O = 5-(2-hydroxyethyl)-4-methylthiazole + 4-amino-5-hydroxymethyl-2-methylpyrimidine + H(+)</text>
        <dbReference type="Rhea" id="RHEA:17509"/>
        <dbReference type="ChEBI" id="CHEBI:15377"/>
        <dbReference type="ChEBI" id="CHEBI:15378"/>
        <dbReference type="ChEBI" id="CHEBI:16892"/>
        <dbReference type="ChEBI" id="CHEBI:17957"/>
        <dbReference type="ChEBI" id="CHEBI:18385"/>
        <dbReference type="EC" id="3.5.99.2"/>
    </reaction>
</comment>
<dbReference type="EMBL" id="AZER01000025">
    <property type="protein sequence ID" value="KRL26014.1"/>
    <property type="molecule type" value="Genomic_DNA"/>
</dbReference>
<dbReference type="GO" id="GO:0009229">
    <property type="term" value="P:thiamine diphosphate biosynthetic process"/>
    <property type="evidence" value="ECO:0007669"/>
    <property type="project" value="UniProtKB-UniPathway"/>
</dbReference>
<dbReference type="AlphaFoldDB" id="A0A0R1P0K0"/>
<dbReference type="STRING" id="1423746.FD27_GL001401"/>
<dbReference type="PATRIC" id="fig|1423746.3.peg.1431"/>
<keyword evidence="11" id="KW-1185">Reference proteome</keyword>
<evidence type="ECO:0000256" key="7">
    <source>
        <dbReference type="ARBA" id="ARBA00022977"/>
    </source>
</evidence>
<dbReference type="Proteomes" id="UP000051445">
    <property type="component" value="Unassembled WGS sequence"/>
</dbReference>
<evidence type="ECO:0000313" key="11">
    <source>
        <dbReference type="Proteomes" id="UP000051445"/>
    </source>
</evidence>
<dbReference type="GO" id="GO:0050334">
    <property type="term" value="F:thiaminase activity"/>
    <property type="evidence" value="ECO:0007669"/>
    <property type="project" value="UniProtKB-EC"/>
</dbReference>
<keyword evidence="7" id="KW-0784">Thiamine biosynthesis</keyword>
<proteinExistence type="inferred from homology"/>
<evidence type="ECO:0000259" key="9">
    <source>
        <dbReference type="Pfam" id="PF03070"/>
    </source>
</evidence>
<comment type="catalytic activity">
    <reaction evidence="1">
        <text>4-amino-5-aminomethyl-2-methylpyrimidine + H2O = 4-amino-5-hydroxymethyl-2-methylpyrimidine + NH4(+)</text>
        <dbReference type="Rhea" id="RHEA:31799"/>
        <dbReference type="ChEBI" id="CHEBI:15377"/>
        <dbReference type="ChEBI" id="CHEBI:16892"/>
        <dbReference type="ChEBI" id="CHEBI:28938"/>
        <dbReference type="ChEBI" id="CHEBI:63416"/>
        <dbReference type="EC" id="3.5.99.2"/>
    </reaction>
</comment>
<comment type="pathway">
    <text evidence="2">Cofactor biosynthesis; thiamine diphosphate biosynthesis.</text>
</comment>
<organism evidence="10 11">
    <name type="scientific">Limosilactobacillus frumenti DSM 13145</name>
    <dbReference type="NCBI Taxonomy" id="1423746"/>
    <lineage>
        <taxon>Bacteria</taxon>
        <taxon>Bacillati</taxon>
        <taxon>Bacillota</taxon>
        <taxon>Bacilli</taxon>
        <taxon>Lactobacillales</taxon>
        <taxon>Lactobacillaceae</taxon>
        <taxon>Limosilactobacillus</taxon>
    </lineage>
</organism>
<protein>
    <recommendedName>
        <fullName evidence="6">Aminopyrimidine aminohydrolase</fullName>
        <ecNumber evidence="5">3.5.99.2</ecNumber>
    </recommendedName>
</protein>
<dbReference type="InterPro" id="IPR016084">
    <property type="entry name" value="Haem_Oase-like_multi-hlx"/>
</dbReference>
<dbReference type="UniPathway" id="UPA00060"/>